<accession>A0ABP9WDN2</accession>
<keyword evidence="1" id="KW-0812">Transmembrane</keyword>
<keyword evidence="1" id="KW-0472">Membrane</keyword>
<gene>
    <name evidence="2" type="ORF">Lsed01_00073</name>
</gene>
<name>A0ABP9WDN2_9MICO</name>
<comment type="caution">
    <text evidence="2">The sequence shown here is derived from an EMBL/GenBank/DDBJ whole genome shotgun (WGS) entry which is preliminary data.</text>
</comment>
<proteinExistence type="predicted"/>
<protein>
    <submittedName>
        <fullName evidence="2">Uncharacterized protein</fullName>
    </submittedName>
</protein>
<organism evidence="2 3">
    <name type="scientific">Demequina sediminis</name>
    <dbReference type="NCBI Taxonomy" id="1930058"/>
    <lineage>
        <taxon>Bacteria</taxon>
        <taxon>Bacillati</taxon>
        <taxon>Actinomycetota</taxon>
        <taxon>Actinomycetes</taxon>
        <taxon>Micrococcales</taxon>
        <taxon>Demequinaceae</taxon>
        <taxon>Demequina</taxon>
    </lineage>
</organism>
<keyword evidence="3" id="KW-1185">Reference proteome</keyword>
<dbReference type="RefSeq" id="WP_286215711.1">
    <property type="nucleotide sequence ID" value="NZ_AP027736.1"/>
</dbReference>
<sequence length="53" mass="5779">MPVPEIPALTPARRKVLAFVLRVAVAAAVVWIVSGLIGRIDWRADAPLNDEED</sequence>
<evidence type="ECO:0000313" key="2">
    <source>
        <dbReference type="EMBL" id="GAA5517664.1"/>
    </source>
</evidence>
<evidence type="ECO:0000256" key="1">
    <source>
        <dbReference type="SAM" id="Phobius"/>
    </source>
</evidence>
<keyword evidence="1" id="KW-1133">Transmembrane helix</keyword>
<feature type="transmembrane region" description="Helical" evidence="1">
    <location>
        <begin position="16"/>
        <end position="37"/>
    </location>
</feature>
<evidence type="ECO:0000313" key="3">
    <source>
        <dbReference type="Proteomes" id="UP001426770"/>
    </source>
</evidence>
<dbReference type="EMBL" id="BAABRR010000001">
    <property type="protein sequence ID" value="GAA5517664.1"/>
    <property type="molecule type" value="Genomic_DNA"/>
</dbReference>
<reference evidence="2 3" key="1">
    <citation type="submission" date="2024-02" db="EMBL/GenBank/DDBJ databases">
        <title>Lysinimicrobium sediminis NBRC 112286.</title>
        <authorList>
            <person name="Ichikawa N."/>
            <person name="Katano-Makiyama Y."/>
            <person name="Hidaka K."/>
        </authorList>
    </citation>
    <scope>NUCLEOTIDE SEQUENCE [LARGE SCALE GENOMIC DNA]</scope>
    <source>
        <strain evidence="2 3">NBRC 112286</strain>
    </source>
</reference>
<dbReference type="Proteomes" id="UP001426770">
    <property type="component" value="Unassembled WGS sequence"/>
</dbReference>